<comment type="caution">
    <text evidence="1">The sequence shown here is derived from an EMBL/GenBank/DDBJ whole genome shotgun (WGS) entry which is preliminary data.</text>
</comment>
<dbReference type="EMBL" id="MAHX01000015">
    <property type="protein sequence ID" value="OPC65328.1"/>
    <property type="molecule type" value="Genomic_DNA"/>
</dbReference>
<organism evidence="1 2">
    <name type="scientific">Elizabethkingia occulta</name>
    <dbReference type="NCBI Taxonomy" id="1867263"/>
    <lineage>
        <taxon>Bacteria</taxon>
        <taxon>Pseudomonadati</taxon>
        <taxon>Bacteroidota</taxon>
        <taxon>Flavobacteriia</taxon>
        <taxon>Flavobacteriales</taxon>
        <taxon>Weeksellaceae</taxon>
        <taxon>Elizabethkingia</taxon>
    </lineage>
</organism>
<protein>
    <recommendedName>
        <fullName evidence="3">Nucleotide-diphospho-sugar transferase domain-containing protein</fullName>
    </recommendedName>
</protein>
<reference evidence="1 2" key="1">
    <citation type="submission" date="2016-06" db="EMBL/GenBank/DDBJ databases">
        <title>Revisiting the taxonomy of the Elizabethkingia Genus based on Whole-Genome Sequencing, Optical Mapping, and MALDI-TOF.</title>
        <authorList>
            <person name="Nicholson A.C."/>
        </authorList>
    </citation>
    <scope>NUCLEOTIDE SEQUENCE [LARGE SCALE GENOMIC DNA]</scope>
    <source>
        <strain evidence="1 2">G4070</strain>
    </source>
</reference>
<dbReference type="InterPro" id="IPR029044">
    <property type="entry name" value="Nucleotide-diphossugar_trans"/>
</dbReference>
<dbReference type="Proteomes" id="UP000190813">
    <property type="component" value="Unassembled WGS sequence"/>
</dbReference>
<evidence type="ECO:0000313" key="2">
    <source>
        <dbReference type="Proteomes" id="UP000190813"/>
    </source>
</evidence>
<dbReference type="SUPFAM" id="SSF53448">
    <property type="entry name" value="Nucleotide-diphospho-sugar transferases"/>
    <property type="match status" value="1"/>
</dbReference>
<name>A0A1T3ML14_9FLAO</name>
<evidence type="ECO:0008006" key="3">
    <source>
        <dbReference type="Google" id="ProtNLM"/>
    </source>
</evidence>
<proteinExistence type="predicted"/>
<accession>A0A1T3ML14</accession>
<sequence>MNIVYLVFGNNLDHYQQVYFSIYTAFAYKNPEDKIIVIAEDASLFNSFEDKIEVIPINRKIITEWEGEHKFFWRVKIKALELIAKKYPSDSILYLDGDTFFYKKTDGLSKSLQSGQNHMHIKEGKLSVLSSKTEKLMWQQMKGRNYHNIRIDETTSMWNAGLIGISKQHLESLQLTLNVNDALCADNVTRRLIEQMAFSIGLNEYSVLQPADDTVGHYWGNKQQWNTIIDHFLKETFMKKYSFEQVIDRIREMDLLQNPIWVKESNTQRKLRSFIDIFYRDKKPVYVITK</sequence>
<gene>
    <name evidence="1" type="ORF">BAZ10_03675</name>
</gene>
<dbReference type="AlphaFoldDB" id="A0A1T3ML14"/>
<keyword evidence="2" id="KW-1185">Reference proteome</keyword>
<evidence type="ECO:0000313" key="1">
    <source>
        <dbReference type="EMBL" id="OPC65328.1"/>
    </source>
</evidence>
<dbReference type="RefSeq" id="WP_078771896.1">
    <property type="nucleotide sequence ID" value="NZ_JBKJBK010000005.1"/>
</dbReference>